<accession>A0A8C9WVE1</accession>
<protein>
    <recommendedName>
        <fullName evidence="3">Chemokine interleukin-8-like domain-containing protein</fullName>
    </recommendedName>
</protein>
<reference evidence="4" key="1">
    <citation type="submission" date="2025-08" db="UniProtKB">
        <authorList>
            <consortium name="Ensembl"/>
        </authorList>
    </citation>
    <scope>IDENTIFICATION</scope>
</reference>
<organism evidence="4 5">
    <name type="scientific">Sander lucioperca</name>
    <name type="common">Pike-perch</name>
    <name type="synonym">Perca lucioperca</name>
    <dbReference type="NCBI Taxonomy" id="283035"/>
    <lineage>
        <taxon>Eukaryota</taxon>
        <taxon>Metazoa</taxon>
        <taxon>Chordata</taxon>
        <taxon>Craniata</taxon>
        <taxon>Vertebrata</taxon>
        <taxon>Euteleostomi</taxon>
        <taxon>Actinopterygii</taxon>
        <taxon>Neopterygii</taxon>
        <taxon>Teleostei</taxon>
        <taxon>Neoteleostei</taxon>
        <taxon>Acanthomorphata</taxon>
        <taxon>Eupercaria</taxon>
        <taxon>Perciformes</taxon>
        <taxon>Percoidei</taxon>
        <taxon>Percidae</taxon>
        <taxon>Luciopercinae</taxon>
        <taxon>Sander</taxon>
    </lineage>
</organism>
<name>A0A8C9WVE1_SANLU</name>
<feature type="chain" id="PRO_5034710965" description="Chemokine interleukin-8-like domain-containing protein" evidence="2">
    <location>
        <begin position="23"/>
        <end position="99"/>
    </location>
</feature>
<feature type="domain" description="Chemokine interleukin-8-like" evidence="3">
    <location>
        <begin position="26"/>
        <end position="80"/>
    </location>
</feature>
<keyword evidence="2" id="KW-0732">Signal</keyword>
<dbReference type="Proteomes" id="UP000694568">
    <property type="component" value="Unplaced"/>
</dbReference>
<dbReference type="Pfam" id="PF00048">
    <property type="entry name" value="IL8"/>
    <property type="match status" value="1"/>
</dbReference>
<evidence type="ECO:0000256" key="1">
    <source>
        <dbReference type="ARBA" id="ARBA00022514"/>
    </source>
</evidence>
<feature type="signal peptide" evidence="2">
    <location>
        <begin position="1"/>
        <end position="22"/>
    </location>
</feature>
<proteinExistence type="predicted"/>
<sequence>MDMKVAFVIACLCTLAITSTEAGIPKCCITTKMNIPVALLLKVQRWDIQQSSGACDIPALILYVKERKKPICAHPKVKRTLMVLARRQMRARDSRALKD</sequence>
<evidence type="ECO:0000313" key="5">
    <source>
        <dbReference type="Proteomes" id="UP000694568"/>
    </source>
</evidence>
<dbReference type="Ensembl" id="ENSSLUT00000000076.1">
    <property type="protein sequence ID" value="ENSSLUP00000000048.1"/>
    <property type="gene ID" value="ENSSLUG00000000068.1"/>
</dbReference>
<evidence type="ECO:0000259" key="3">
    <source>
        <dbReference type="Pfam" id="PF00048"/>
    </source>
</evidence>
<dbReference type="GO" id="GO:0005615">
    <property type="term" value="C:extracellular space"/>
    <property type="evidence" value="ECO:0007669"/>
    <property type="project" value="UniProtKB-KW"/>
</dbReference>
<gene>
    <name evidence="4" type="primary">ccl27a</name>
</gene>
<keyword evidence="1" id="KW-0202">Cytokine</keyword>
<reference evidence="4" key="2">
    <citation type="submission" date="2025-09" db="UniProtKB">
        <authorList>
            <consortium name="Ensembl"/>
        </authorList>
    </citation>
    <scope>IDENTIFICATION</scope>
</reference>
<keyword evidence="5" id="KW-1185">Reference proteome</keyword>
<dbReference type="GO" id="GO:0006955">
    <property type="term" value="P:immune response"/>
    <property type="evidence" value="ECO:0007669"/>
    <property type="project" value="InterPro"/>
</dbReference>
<dbReference type="AlphaFoldDB" id="A0A8C9WVE1"/>
<dbReference type="GeneTree" id="ENSGT01030000234769"/>
<evidence type="ECO:0000256" key="2">
    <source>
        <dbReference type="SAM" id="SignalP"/>
    </source>
</evidence>
<evidence type="ECO:0000313" key="4">
    <source>
        <dbReference type="Ensembl" id="ENSSLUP00000000048.1"/>
    </source>
</evidence>
<dbReference type="InterPro" id="IPR036048">
    <property type="entry name" value="Interleukin_8-like_sf"/>
</dbReference>
<dbReference type="SUPFAM" id="SSF54117">
    <property type="entry name" value="Interleukin 8-like chemokines"/>
    <property type="match status" value="1"/>
</dbReference>
<dbReference type="Gene3D" id="2.40.50.40">
    <property type="match status" value="1"/>
</dbReference>
<dbReference type="GO" id="GO:0008009">
    <property type="term" value="F:chemokine activity"/>
    <property type="evidence" value="ECO:0007669"/>
    <property type="project" value="InterPro"/>
</dbReference>
<dbReference type="InterPro" id="IPR001811">
    <property type="entry name" value="Chemokine_IL8-like_dom"/>
</dbReference>